<dbReference type="InterPro" id="IPR016024">
    <property type="entry name" value="ARM-type_fold"/>
</dbReference>
<sequence>MSLPIRNDLREPPPTFAKLDHESPLHLLEEIKLASGALKDGLTVKLSDESTRKEYVKFVKTLSEHVICSFYPPHEYSWSAIHEKIKLTEATCEVIGLVGTAFCSEPDFVDIAKVLFCRLFDVCRVLDTWVDVPDVPVEDGYPTPEELRQKTEDACIGLLRAWGEDVSDVYAWKVLKEIAMEYMALCDELLDHSAIAAGPLRLRLFTLPRIYPGEIVGTDDVSGSEMKIEDSSQLPLVMTSIAKILMEALRPPLLAQWFLADVFRRSVELSHRIFNFIVSPLCITTDPKRVRSIIRIVVAVTSSLQAQPRFEGMVESMRFHLLLRMLHDGPNDNWDVVYVALHEVYKIRLSVPPARTDVESVLAALGAEQWGDKGHNLRLVASFYLLIAMPSLDMEYLREIKAALLQKNGMGVYINVLKVVEDRLTASNAQLVPDDHEVLQTMASRKGIRSMVQAIIQPDELSWMEDDDSMNDSQYISRAVLEIGSRYQRPIYNSSAEGRVLLARHLTRLPCTLAGHPDCPVSCYTYKNSHPPSFYVYPGFNVLVEWTRDGGDGSLVEHAAQLAARGMKDAERIVRLSAGRCLAELVRLFQDQGADSDQRIEQIFHMIAMILNGSEARFKETVLITAGTIAKYASHEVLWRALRCLIEQLGSGNPVLKDTNVGEAIKIAIYLSLPVHGSYISTARLPYLHTTVSTAGVLSPTLGNPGKLHPRDQVNKTPHQLFFDYESKILARAFMLPKPGETTKVLNFIVAILKEVIGNEGSVEASGLVDGCLINLVSDLVIEMGREDEDVARSATQALMKVGQIAKPTRTMSPLEGMTGFLQPHILGIMAHINDELQFKHTIEQKRQICRSLGAFIQWTLSERLQKLLERSNTDSITVTVQALSELKHFMLSHENFVGEMASGDTFDPFIGRILSVLLSAACRDGEDAEALRMLAFDCIGILGAVDPDRLELVVNDPRMIVTNNFADETEAMTFVSHLIKDVLVGVFRSTSDIQYQRDLAYAIQELLKFCKFTKSLLTTPGSGGSVPIKVRNRWNELPKHVIETVTPLLDSKYKLHTGEPEDIQGPIYRTKPTYREWIQSWTSSLITEASGPKAKAIFSVFPRVVKNKDVGVARHLLPHLALNILVSGSEKSAENIRLELLAVLEDQVDPSSTSTHDKKELSAQVKAI</sequence>
<evidence type="ECO:0000256" key="2">
    <source>
        <dbReference type="ARBA" id="ARBA00022777"/>
    </source>
</evidence>
<dbReference type="Proteomes" id="UP000309038">
    <property type="component" value="Unassembled WGS sequence"/>
</dbReference>
<evidence type="ECO:0000313" key="5">
    <source>
        <dbReference type="EMBL" id="THG95875.1"/>
    </source>
</evidence>
<comment type="caution">
    <text evidence="5">The sequence shown here is derived from an EMBL/GenBank/DDBJ whole genome shotgun (WGS) entry which is preliminary data.</text>
</comment>
<evidence type="ECO:0000256" key="3">
    <source>
        <dbReference type="SAM" id="MobiDB-lite"/>
    </source>
</evidence>
<accession>A0A4S4KCV0</accession>
<dbReference type="GO" id="GO:0004674">
    <property type="term" value="F:protein serine/threonine kinase activity"/>
    <property type="evidence" value="ECO:0007669"/>
    <property type="project" value="UniProtKB-EC"/>
</dbReference>
<dbReference type="InterPro" id="IPR011989">
    <property type="entry name" value="ARM-like"/>
</dbReference>
<keyword evidence="6" id="KW-1185">Reference proteome</keyword>
<proteinExistence type="predicted"/>
<dbReference type="EMBL" id="SGPJ01000281">
    <property type="protein sequence ID" value="THG95875.1"/>
    <property type="molecule type" value="Genomic_DNA"/>
</dbReference>
<dbReference type="Gene3D" id="1.25.10.10">
    <property type="entry name" value="Leucine-rich Repeat Variant"/>
    <property type="match status" value="1"/>
</dbReference>
<reference evidence="5 6" key="1">
    <citation type="submission" date="2019-02" db="EMBL/GenBank/DDBJ databases">
        <title>Genome sequencing of the rare red list fungi Phlebia centrifuga.</title>
        <authorList>
            <person name="Buettner E."/>
            <person name="Kellner H."/>
        </authorList>
    </citation>
    <scope>NUCLEOTIDE SEQUENCE [LARGE SCALE GENOMIC DNA]</scope>
    <source>
        <strain evidence="5 6">DSM 108282</strain>
    </source>
</reference>
<dbReference type="SUPFAM" id="SSF48371">
    <property type="entry name" value="ARM repeat"/>
    <property type="match status" value="1"/>
</dbReference>
<gene>
    <name evidence="5" type="ORF">EW026_g5858</name>
</gene>
<evidence type="ECO:0000259" key="4">
    <source>
        <dbReference type="Pfam" id="PF25030"/>
    </source>
</evidence>
<evidence type="ECO:0000313" key="6">
    <source>
        <dbReference type="Proteomes" id="UP000309038"/>
    </source>
</evidence>
<dbReference type="EC" id="2.7.11.1" evidence="1"/>
<name>A0A4S4KCV0_9APHY</name>
<protein>
    <recommendedName>
        <fullName evidence="1">non-specific serine/threonine protein kinase</fullName>
        <ecNumber evidence="1">2.7.11.1</ecNumber>
    </recommendedName>
</protein>
<evidence type="ECO:0000256" key="1">
    <source>
        <dbReference type="ARBA" id="ARBA00012513"/>
    </source>
</evidence>
<organism evidence="5 6">
    <name type="scientific">Hermanssonia centrifuga</name>
    <dbReference type="NCBI Taxonomy" id="98765"/>
    <lineage>
        <taxon>Eukaryota</taxon>
        <taxon>Fungi</taxon>
        <taxon>Dikarya</taxon>
        <taxon>Basidiomycota</taxon>
        <taxon>Agaricomycotina</taxon>
        <taxon>Agaricomycetes</taxon>
        <taxon>Polyporales</taxon>
        <taxon>Meruliaceae</taxon>
        <taxon>Hermanssonia</taxon>
    </lineage>
</organism>
<keyword evidence="2" id="KW-0418">Kinase</keyword>
<keyword evidence="2" id="KW-0808">Transferase</keyword>
<feature type="domain" description="Serine/threonine-protein kinase ATR-like M-HEAT region" evidence="4">
    <location>
        <begin position="1064"/>
        <end position="1162"/>
    </location>
</feature>
<dbReference type="InterPro" id="IPR056802">
    <property type="entry name" value="ATR-like_M-HEAT"/>
</dbReference>
<dbReference type="Pfam" id="PF25030">
    <property type="entry name" value="M-HEAT_ATR"/>
    <property type="match status" value="1"/>
</dbReference>
<dbReference type="AlphaFoldDB" id="A0A4S4KCV0"/>
<feature type="region of interest" description="Disordered" evidence="3">
    <location>
        <begin position="1150"/>
        <end position="1169"/>
    </location>
</feature>